<dbReference type="Gene3D" id="1.10.510.10">
    <property type="entry name" value="Transferase(Phosphotransferase) domain 1"/>
    <property type="match status" value="1"/>
</dbReference>
<dbReference type="CDD" id="cd13983">
    <property type="entry name" value="STKc_WNK"/>
    <property type="match status" value="1"/>
</dbReference>
<gene>
    <name evidence="8" type="primary">WNK5_1</name>
    <name evidence="8" type="ORF">PIB30_008911</name>
</gene>
<dbReference type="PROSITE" id="PS50011">
    <property type="entry name" value="PROTEIN_KINASE_DOM"/>
    <property type="match status" value="1"/>
</dbReference>
<dbReference type="SMART" id="SM00220">
    <property type="entry name" value="S_TKc"/>
    <property type="match status" value="1"/>
</dbReference>
<dbReference type="Proteomes" id="UP001341840">
    <property type="component" value="Unassembled WGS sequence"/>
</dbReference>
<comment type="caution">
    <text evidence="8">The sequence shown here is derived from an EMBL/GenBank/DDBJ whole genome shotgun (WGS) entry which is preliminary data.</text>
</comment>
<feature type="compositionally biased region" description="Low complexity" evidence="6">
    <location>
        <begin position="437"/>
        <end position="458"/>
    </location>
</feature>
<dbReference type="EMBL" id="JASCZI010000020">
    <property type="protein sequence ID" value="MED6106907.1"/>
    <property type="molecule type" value="Genomic_DNA"/>
</dbReference>
<keyword evidence="9" id="KW-1185">Reference proteome</keyword>
<dbReference type="InterPro" id="IPR050588">
    <property type="entry name" value="WNK_Ser-Thr_kinase"/>
</dbReference>
<dbReference type="SUPFAM" id="SSF56112">
    <property type="entry name" value="Protein kinase-like (PK-like)"/>
    <property type="match status" value="1"/>
</dbReference>
<dbReference type="GO" id="GO:0004674">
    <property type="term" value="F:protein serine/threonine kinase activity"/>
    <property type="evidence" value="ECO:0007669"/>
    <property type="project" value="UniProtKB-EC"/>
</dbReference>
<dbReference type="InterPro" id="IPR011009">
    <property type="entry name" value="Kinase-like_dom_sf"/>
</dbReference>
<feature type="domain" description="Protein kinase" evidence="7">
    <location>
        <begin position="24"/>
        <end position="283"/>
    </location>
</feature>
<evidence type="ECO:0000256" key="6">
    <source>
        <dbReference type="SAM" id="MobiDB-lite"/>
    </source>
</evidence>
<sequence>MYKKGRLVGCNNGYVETDPSGRYGRFRDVLGKGAMKVVYKAFDEVLGMEVAWNQVKLGDVFHSPEQLQRLYSEVHLLKNLDHQSIMTFHDSWIDVHCRTFNFITEFFTSGTLREYRKKYKRVDIRAIKNWARQILSGLEYLHSHDPPVIHRDLKCDNIFVNGHLGQLKIGDLGLAAILRDGSQHAHSVIGTPEFMAPELYEEEYNELVDVYSFGMCMIELFTSEFPYSECSNPAQIYKKVTSGKLPNAYYRINDLEAQRFIGKCLANVSERLPAKDLLLDPFLAVDQLPLPSPRPITSPISSPTLHHFSAKEKKPSIMTQQRKGTNMTITGSLNEEDDTVFLKVQISNQSGSTRNIYFPFDTINDTAIDVAMEMVKELEISDLEPMEIAEMIEEEVSALVPTWRDWGNSDKYQRQYSFSFEEEQEDYDNDEEDDDISNNNHNNNPFFSLSSRSSSHGSLPMPYQNNTHIGGNHWPQDDPLMNDDASSHSSLDSFKYSHLHYCDASNEENDHVSNLAINNNKCTRFCPREEVVGADFTNQLCNLRMDPCRYPKAMVGHGIPRLTRIQSYVDVRRQQIQRSLVEEIHKRRMFKTVDAIENIGFQNPK</sequence>
<comment type="catalytic activity">
    <reaction evidence="5">
        <text>L-seryl-[protein] + ATP = O-phospho-L-seryl-[protein] + ADP + H(+)</text>
        <dbReference type="Rhea" id="RHEA:17989"/>
        <dbReference type="Rhea" id="RHEA-COMP:9863"/>
        <dbReference type="Rhea" id="RHEA-COMP:11604"/>
        <dbReference type="ChEBI" id="CHEBI:15378"/>
        <dbReference type="ChEBI" id="CHEBI:29999"/>
        <dbReference type="ChEBI" id="CHEBI:30616"/>
        <dbReference type="ChEBI" id="CHEBI:83421"/>
        <dbReference type="ChEBI" id="CHEBI:456216"/>
        <dbReference type="EC" id="2.7.11.1"/>
    </reaction>
</comment>
<evidence type="ECO:0000256" key="3">
    <source>
        <dbReference type="ARBA" id="ARBA00022777"/>
    </source>
</evidence>
<evidence type="ECO:0000259" key="7">
    <source>
        <dbReference type="PROSITE" id="PS50011"/>
    </source>
</evidence>
<dbReference type="InterPro" id="IPR008271">
    <property type="entry name" value="Ser/Thr_kinase_AS"/>
</dbReference>
<feature type="region of interest" description="Disordered" evidence="6">
    <location>
        <begin position="421"/>
        <end position="462"/>
    </location>
</feature>
<dbReference type="PANTHER" id="PTHR13902">
    <property type="entry name" value="SERINE/THREONINE-PROTEIN KINASE WNK WITH NO LYSINE -RELATED"/>
    <property type="match status" value="1"/>
</dbReference>
<evidence type="ECO:0000313" key="8">
    <source>
        <dbReference type="EMBL" id="MED6106907.1"/>
    </source>
</evidence>
<comment type="catalytic activity">
    <reaction evidence="4">
        <text>L-threonyl-[protein] + ATP = O-phospho-L-threonyl-[protein] + ADP + H(+)</text>
        <dbReference type="Rhea" id="RHEA:46608"/>
        <dbReference type="Rhea" id="RHEA-COMP:11060"/>
        <dbReference type="Rhea" id="RHEA-COMP:11605"/>
        <dbReference type="ChEBI" id="CHEBI:15378"/>
        <dbReference type="ChEBI" id="CHEBI:30013"/>
        <dbReference type="ChEBI" id="CHEBI:30616"/>
        <dbReference type="ChEBI" id="CHEBI:61977"/>
        <dbReference type="ChEBI" id="CHEBI:456216"/>
        <dbReference type="EC" id="2.7.11.1"/>
    </reaction>
</comment>
<evidence type="ECO:0000256" key="5">
    <source>
        <dbReference type="ARBA" id="ARBA00048679"/>
    </source>
</evidence>
<dbReference type="InterPro" id="IPR000719">
    <property type="entry name" value="Prot_kinase_dom"/>
</dbReference>
<name>A0ABU6Q514_9FABA</name>
<evidence type="ECO:0000256" key="2">
    <source>
        <dbReference type="ARBA" id="ARBA00022527"/>
    </source>
</evidence>
<keyword evidence="8" id="KW-0808">Transferase</keyword>
<dbReference type="Gene3D" id="3.30.200.20">
    <property type="entry name" value="Phosphorylase Kinase, domain 1"/>
    <property type="match status" value="1"/>
</dbReference>
<keyword evidence="3 8" id="KW-0418">Kinase</keyword>
<evidence type="ECO:0000256" key="1">
    <source>
        <dbReference type="ARBA" id="ARBA00012513"/>
    </source>
</evidence>
<proteinExistence type="predicted"/>
<feature type="compositionally biased region" description="Acidic residues" evidence="6">
    <location>
        <begin position="421"/>
        <end position="436"/>
    </location>
</feature>
<organism evidence="8 9">
    <name type="scientific">Stylosanthes scabra</name>
    <dbReference type="NCBI Taxonomy" id="79078"/>
    <lineage>
        <taxon>Eukaryota</taxon>
        <taxon>Viridiplantae</taxon>
        <taxon>Streptophyta</taxon>
        <taxon>Embryophyta</taxon>
        <taxon>Tracheophyta</taxon>
        <taxon>Spermatophyta</taxon>
        <taxon>Magnoliopsida</taxon>
        <taxon>eudicotyledons</taxon>
        <taxon>Gunneridae</taxon>
        <taxon>Pentapetalae</taxon>
        <taxon>rosids</taxon>
        <taxon>fabids</taxon>
        <taxon>Fabales</taxon>
        <taxon>Fabaceae</taxon>
        <taxon>Papilionoideae</taxon>
        <taxon>50 kb inversion clade</taxon>
        <taxon>dalbergioids sensu lato</taxon>
        <taxon>Dalbergieae</taxon>
        <taxon>Pterocarpus clade</taxon>
        <taxon>Stylosanthes</taxon>
    </lineage>
</organism>
<dbReference type="EC" id="2.7.11.1" evidence="1"/>
<evidence type="ECO:0000313" key="9">
    <source>
        <dbReference type="Proteomes" id="UP001341840"/>
    </source>
</evidence>
<dbReference type="PROSITE" id="PS00108">
    <property type="entry name" value="PROTEIN_KINASE_ST"/>
    <property type="match status" value="1"/>
</dbReference>
<protein>
    <recommendedName>
        <fullName evidence="1">non-specific serine/threonine protein kinase</fullName>
        <ecNumber evidence="1">2.7.11.1</ecNumber>
    </recommendedName>
</protein>
<evidence type="ECO:0000256" key="4">
    <source>
        <dbReference type="ARBA" id="ARBA00047899"/>
    </source>
</evidence>
<accession>A0ABU6Q514</accession>
<dbReference type="Pfam" id="PF00069">
    <property type="entry name" value="Pkinase"/>
    <property type="match status" value="1"/>
</dbReference>
<keyword evidence="2" id="KW-0723">Serine/threonine-protein kinase</keyword>
<reference evidence="8 9" key="1">
    <citation type="journal article" date="2023" name="Plants (Basel)">
        <title>Bridging the Gap: Combining Genomics and Transcriptomics Approaches to Understand Stylosanthes scabra, an Orphan Legume from the Brazilian Caatinga.</title>
        <authorList>
            <person name="Ferreira-Neto J.R.C."/>
            <person name="da Silva M.D."/>
            <person name="Binneck E."/>
            <person name="de Melo N.F."/>
            <person name="da Silva R.H."/>
            <person name="de Melo A.L.T.M."/>
            <person name="Pandolfi V."/>
            <person name="Bustamante F.O."/>
            <person name="Brasileiro-Vidal A.C."/>
            <person name="Benko-Iseppon A.M."/>
        </authorList>
    </citation>
    <scope>NUCLEOTIDE SEQUENCE [LARGE SCALE GENOMIC DNA]</scope>
    <source>
        <tissue evidence="8">Leaves</tissue>
    </source>
</reference>